<dbReference type="GO" id="GO:0030435">
    <property type="term" value="P:sporulation resulting in formation of a cellular spore"/>
    <property type="evidence" value="ECO:0007669"/>
    <property type="project" value="UniProtKB-KW"/>
</dbReference>
<dbReference type="Pfam" id="PF03944">
    <property type="entry name" value="Endotoxin_C"/>
    <property type="match status" value="1"/>
</dbReference>
<evidence type="ECO:0000256" key="4">
    <source>
        <dbReference type="ARBA" id="ARBA00023026"/>
    </source>
</evidence>
<dbReference type="SUPFAM" id="SSF56849">
    <property type="entry name" value="delta-Endotoxin (insectocide), N-terminal domain"/>
    <property type="match status" value="1"/>
</dbReference>
<proteinExistence type="inferred from homology"/>
<dbReference type="AlphaFoldDB" id="V9P8S1"/>
<reference evidence="10" key="1">
    <citation type="submission" date="2012-11" db="EMBL/GenBank/DDBJ databases">
        <title>Molecular characterization of the mosquitocidal Bacillus thuringiensis strain serovar mogi.</title>
        <authorList>
            <person name="Liu Q."/>
            <person name="Choi J.Y."/>
            <person name="Tao X.Y."/>
            <person name="Lee J.H."/>
            <person name="Kim W.J."/>
            <person name="Roh J.Y."/>
            <person name="Je Y.H."/>
        </authorList>
    </citation>
    <scope>NUCLEOTIDE SEQUENCE</scope>
</reference>
<name>V9P8S1_BACTU</name>
<keyword evidence="2" id="KW-0800">Toxin</keyword>
<feature type="domain" description="Pesticidal crystal protein" evidence="9">
    <location>
        <begin position="130"/>
        <end position="299"/>
    </location>
</feature>
<feature type="region of interest" description="Disordered" evidence="6">
    <location>
        <begin position="1"/>
        <end position="25"/>
    </location>
</feature>
<protein>
    <recommendedName>
        <fullName evidence="5">Crystaline entomocidal protoxin</fullName>
    </recommendedName>
</protein>
<evidence type="ECO:0000256" key="3">
    <source>
        <dbReference type="ARBA" id="ARBA00022969"/>
    </source>
</evidence>
<evidence type="ECO:0000313" key="10">
    <source>
        <dbReference type="EMBL" id="AGV55019.1"/>
    </source>
</evidence>
<feature type="domain" description="Pesticidal crystal protein" evidence="8">
    <location>
        <begin position="495"/>
        <end position="634"/>
    </location>
</feature>
<keyword evidence="4" id="KW-0843">Virulence</keyword>
<dbReference type="InterPro" id="IPR008979">
    <property type="entry name" value="Galactose-bd-like_sf"/>
</dbReference>
<sequence length="659" mass="73439">MNSYQNKNEYEILDTSPNSSTMSTRYPRYPLAKNPQISMQNTNYKDWINMCTNNTLIPIEPLDLTWQNALVSVFGIASAVAALLAAPITGGTSIAAGAAIIANILPLTFPANAESVPNKLMDATQELLGPLEEYTRNRANSELLSLSSQLEAFKGLFDYWLADRQNPNATNSVSARFTAIHNNFIGAMALFKIPGYEALLLPVYAQAARLHLLHLRDGITYADQWQLADPTNAAYAGDYHYSEFKKYSAQYADHCELVVNNQLNKIKNTNGKTWKDYNEYRRKMILSVFDIVAEFSTFDPILYKGAINREILTRKIYTDPVNFTPGFSIADDENRYTVRPSNVKQLVASTLFTNVASAQYAGFIGNRNRYLSLLGGEPLEGPVIGKSVSENVVAGVPTNESIYEVGVNGYPNDYPRNIGLRWGSLTRFQNYYAGSQYNLGGLTTVSVPPKNNAPINNTNFTHRLSDIILPGNSGSSFAWTHVEVNPTENYLSTDQINLISATKTSTYNSMWKGPGFIGGDLTSSDIAFGEYLFYNFKYKSPGSSARFKIRLRYGSWGSYGSVYYILGNTTSPKTLFENTRLDLNNYKYDQFKVVELWGTAENITDNNLIIKVAFANTGGSTGFYLDRLELIPMTGMPTEYTEPQKLETAQKAVNDLFTN</sequence>
<evidence type="ECO:0000259" key="8">
    <source>
        <dbReference type="Pfam" id="PF03944"/>
    </source>
</evidence>
<evidence type="ECO:0000256" key="5">
    <source>
        <dbReference type="ARBA" id="ARBA00029653"/>
    </source>
</evidence>
<dbReference type="Pfam" id="PF00555">
    <property type="entry name" value="Endotoxin_M"/>
    <property type="match status" value="1"/>
</dbReference>
<dbReference type="GO" id="GO:0005102">
    <property type="term" value="F:signaling receptor binding"/>
    <property type="evidence" value="ECO:0007669"/>
    <property type="project" value="InterPro"/>
</dbReference>
<dbReference type="PANTHER" id="PTHR37003:SF2">
    <property type="entry name" value="PESTICIDAL CRYSTAL PROTEIN N-TERMINAL DOMAIN-CONTAINING PROTEIN"/>
    <property type="match status" value="1"/>
</dbReference>
<dbReference type="CDD" id="cd04085">
    <property type="entry name" value="delta_endotoxin_C"/>
    <property type="match status" value="1"/>
</dbReference>
<accession>V9P8S1</accession>
<dbReference type="InterPro" id="IPR001178">
    <property type="entry name" value="Pest_cryst_dom_II"/>
</dbReference>
<dbReference type="GO" id="GO:0090729">
    <property type="term" value="F:toxin activity"/>
    <property type="evidence" value="ECO:0007669"/>
    <property type="project" value="UniProtKB-KW"/>
</dbReference>
<dbReference type="InterPro" id="IPR005639">
    <property type="entry name" value="Pest_crys_dom_I"/>
</dbReference>
<comment type="similarity">
    <text evidence="1">Belongs to the delta endotoxin family.</text>
</comment>
<dbReference type="Pfam" id="PF03945">
    <property type="entry name" value="Endotoxin_N"/>
    <property type="match status" value="1"/>
</dbReference>
<dbReference type="Gene3D" id="1.20.190.10">
    <property type="entry name" value="Pesticidal crystal protein, N-terminal domain"/>
    <property type="match status" value="1"/>
</dbReference>
<dbReference type="PANTHER" id="PTHR37003">
    <property type="entry name" value="ENDOTOXIN_N DOMAIN-CONTAINING PROTEIN-RELATED"/>
    <property type="match status" value="1"/>
</dbReference>
<dbReference type="EMBL" id="KC182374">
    <property type="protein sequence ID" value="AGV55019.1"/>
    <property type="molecule type" value="Genomic_DNA"/>
</dbReference>
<keyword evidence="3" id="KW-0749">Sporulation</keyword>
<dbReference type="Gene3D" id="2.60.120.260">
    <property type="entry name" value="Galactose-binding domain-like"/>
    <property type="match status" value="1"/>
</dbReference>
<dbReference type="InterPro" id="IPR036716">
    <property type="entry name" value="Pest_crys_N_sf"/>
</dbReference>
<dbReference type="GO" id="GO:0001907">
    <property type="term" value="P:symbiont-mediated killing of host cell"/>
    <property type="evidence" value="ECO:0007669"/>
    <property type="project" value="InterPro"/>
</dbReference>
<evidence type="ECO:0000259" key="9">
    <source>
        <dbReference type="Pfam" id="PF03945"/>
    </source>
</evidence>
<feature type="domain" description="Pesticidal crystal protein" evidence="7">
    <location>
        <begin position="312"/>
        <end position="484"/>
    </location>
</feature>
<dbReference type="SUPFAM" id="SSF51096">
    <property type="entry name" value="delta-Endotoxin (insectocide), middle domain"/>
    <property type="match status" value="1"/>
</dbReference>
<evidence type="ECO:0000256" key="6">
    <source>
        <dbReference type="SAM" id="MobiDB-lite"/>
    </source>
</evidence>
<dbReference type="InterPro" id="IPR005638">
    <property type="entry name" value="Pest_crys_dom-III"/>
</dbReference>
<organism evidence="10">
    <name type="scientific">Bacillus thuringiensis serovar mogi</name>
    <dbReference type="NCBI Taxonomy" id="1391189"/>
    <lineage>
        <taxon>Bacteria</taxon>
        <taxon>Bacillati</taxon>
        <taxon>Bacillota</taxon>
        <taxon>Bacilli</taxon>
        <taxon>Bacillales</taxon>
        <taxon>Bacillaceae</taxon>
        <taxon>Bacillus</taxon>
        <taxon>Bacillus cereus group</taxon>
    </lineage>
</organism>
<dbReference type="InterPro" id="IPR036399">
    <property type="entry name" value="Pest_cryst_cen_dom_sf"/>
</dbReference>
<dbReference type="InterPro" id="IPR038979">
    <property type="entry name" value="Pest_crys"/>
</dbReference>
<evidence type="ECO:0000256" key="2">
    <source>
        <dbReference type="ARBA" id="ARBA00022656"/>
    </source>
</evidence>
<evidence type="ECO:0000259" key="7">
    <source>
        <dbReference type="Pfam" id="PF00555"/>
    </source>
</evidence>
<evidence type="ECO:0000256" key="1">
    <source>
        <dbReference type="ARBA" id="ARBA00007819"/>
    </source>
</evidence>
<dbReference type="Gene3D" id="2.100.10.10">
    <property type="entry name" value="Pesticidal crystal protein, central domain"/>
    <property type="match status" value="1"/>
</dbReference>
<feature type="compositionally biased region" description="Polar residues" evidence="6">
    <location>
        <begin position="15"/>
        <end position="24"/>
    </location>
</feature>
<dbReference type="SUPFAM" id="SSF49785">
    <property type="entry name" value="Galactose-binding domain-like"/>
    <property type="match status" value="1"/>
</dbReference>